<dbReference type="EMBL" id="BAAAOH010000001">
    <property type="protein sequence ID" value="GAA1993959.1"/>
    <property type="molecule type" value="Genomic_DNA"/>
</dbReference>
<dbReference type="SUPFAM" id="SSF53254">
    <property type="entry name" value="Phosphoglycerate mutase-like"/>
    <property type="match status" value="1"/>
</dbReference>
<organism evidence="1 2">
    <name type="scientific">Microbacterium pumilum</name>
    <dbReference type="NCBI Taxonomy" id="344165"/>
    <lineage>
        <taxon>Bacteria</taxon>
        <taxon>Bacillati</taxon>
        <taxon>Actinomycetota</taxon>
        <taxon>Actinomycetes</taxon>
        <taxon>Micrococcales</taxon>
        <taxon>Microbacteriaceae</taxon>
        <taxon>Microbacterium</taxon>
    </lineage>
</organism>
<dbReference type="Pfam" id="PF00300">
    <property type="entry name" value="His_Phos_1"/>
    <property type="match status" value="1"/>
</dbReference>
<dbReference type="Proteomes" id="UP001500326">
    <property type="component" value="Unassembled WGS sequence"/>
</dbReference>
<evidence type="ECO:0000313" key="1">
    <source>
        <dbReference type="EMBL" id="GAA1993959.1"/>
    </source>
</evidence>
<evidence type="ECO:0008006" key="3">
    <source>
        <dbReference type="Google" id="ProtNLM"/>
    </source>
</evidence>
<protein>
    <recommendedName>
        <fullName evidence="3">Phosphohistidine phosphatase</fullName>
    </recommendedName>
</protein>
<dbReference type="Gene3D" id="3.40.50.1240">
    <property type="entry name" value="Phosphoglycerate mutase-like"/>
    <property type="match status" value="1"/>
</dbReference>
<proteinExistence type="predicted"/>
<reference evidence="1 2" key="1">
    <citation type="journal article" date="2019" name="Int. J. Syst. Evol. Microbiol.">
        <title>The Global Catalogue of Microorganisms (GCM) 10K type strain sequencing project: providing services to taxonomists for standard genome sequencing and annotation.</title>
        <authorList>
            <consortium name="The Broad Institute Genomics Platform"/>
            <consortium name="The Broad Institute Genome Sequencing Center for Infectious Disease"/>
            <person name="Wu L."/>
            <person name="Ma J."/>
        </authorList>
    </citation>
    <scope>NUCLEOTIDE SEQUENCE [LARGE SCALE GENOMIC DNA]</scope>
    <source>
        <strain evidence="1 2">JCM 14902</strain>
    </source>
</reference>
<gene>
    <name evidence="1" type="ORF">GCM10009777_32010</name>
</gene>
<keyword evidence="2" id="KW-1185">Reference proteome</keyword>
<accession>A0ABN2SWV5</accession>
<dbReference type="CDD" id="cd07067">
    <property type="entry name" value="HP_PGM_like"/>
    <property type="match status" value="1"/>
</dbReference>
<sequence>MARELTESGFRPDVILSSTALRARTTAEAFAAELGVAVTLDPELYGASASTLLAIAAGSGALSVVLVAHDPGMSVLAGRLSGGRIEHMPTCAVATFQWDTRDWDVVDSIEPTDWTFDSPR</sequence>
<comment type="caution">
    <text evidence="1">The sequence shown here is derived from an EMBL/GenBank/DDBJ whole genome shotgun (WGS) entry which is preliminary data.</text>
</comment>
<name>A0ABN2SWV5_9MICO</name>
<evidence type="ECO:0000313" key="2">
    <source>
        <dbReference type="Proteomes" id="UP001500326"/>
    </source>
</evidence>
<dbReference type="InterPro" id="IPR013078">
    <property type="entry name" value="His_Pase_superF_clade-1"/>
</dbReference>
<dbReference type="InterPro" id="IPR029033">
    <property type="entry name" value="His_PPase_superfam"/>
</dbReference>